<feature type="signal peptide" evidence="1">
    <location>
        <begin position="1"/>
        <end position="17"/>
    </location>
</feature>
<name>A0A8J2J5T5_FUSEQ</name>
<dbReference type="Pfam" id="PF01266">
    <property type="entry name" value="DAO"/>
    <property type="match status" value="1"/>
</dbReference>
<evidence type="ECO:0000256" key="1">
    <source>
        <dbReference type="SAM" id="SignalP"/>
    </source>
</evidence>
<dbReference type="InterPro" id="IPR006076">
    <property type="entry name" value="FAD-dep_OxRdtase"/>
</dbReference>
<sequence length="485" mass="53358">MRSTSLALLSLVAGVQSLAVRRDDTEGPHLKIPGLPLPNATKAYWQDPPHRIANHRTTKDLPTSQVFDYVIIGSGISGAATAHKLLDRDPDLSILMIEARTAASGATGRNGGHCKAGNYNGVKKWVEEYGEDDALRISNMEQDCVNDVREFVKSNNVSSDFTDVETASLYWTKDSFETAVKNIEFQHALEKKRPNDVPDNKRTILKGQEARDYWQWPEIVGAVTFKAHTQNPYLTVCAMLEYSLNKGLNLQTNTVALNLKQLGRTKNGAKWEVKTNRGTVKSKNVVLATNGFTNALHPGIASTNFTMPVRNQVAAVTPANNDTDSKVFQRSNSVGDLHSGNVYIAARPPGTKDAGSVVIGGSTQMSPTRERWISDDTSINDQIALVLHGAARTVYGYKNWGESTTVIQDWVGIVCETPDEFPLVGDVPAEDGLWAIVCMNGHGMAWAYRSAEALVDMMTTGKTPKWFPEQFKAQRAWESKGYDEL</sequence>
<evidence type="ECO:0000313" key="4">
    <source>
        <dbReference type="Proteomes" id="UP000693738"/>
    </source>
</evidence>
<dbReference type="Proteomes" id="UP000693738">
    <property type="component" value="Unassembled WGS sequence"/>
</dbReference>
<feature type="domain" description="FAD dependent oxidoreductase" evidence="2">
    <location>
        <begin position="68"/>
        <end position="457"/>
    </location>
</feature>
<accession>A0A8J2J5T5</accession>
<gene>
    <name evidence="3" type="ORF">FEQUK3_LOCUS5692</name>
</gene>
<evidence type="ECO:0000313" key="3">
    <source>
        <dbReference type="EMBL" id="CAG7559979.1"/>
    </source>
</evidence>
<dbReference type="PANTHER" id="PTHR13847">
    <property type="entry name" value="SARCOSINE DEHYDROGENASE-RELATED"/>
    <property type="match status" value="1"/>
</dbReference>
<protein>
    <recommendedName>
        <fullName evidence="2">FAD dependent oxidoreductase domain-containing protein</fullName>
    </recommendedName>
</protein>
<organism evidence="3 4">
    <name type="scientific">Fusarium equiseti</name>
    <name type="common">Fusarium scirpi</name>
    <dbReference type="NCBI Taxonomy" id="61235"/>
    <lineage>
        <taxon>Eukaryota</taxon>
        <taxon>Fungi</taxon>
        <taxon>Dikarya</taxon>
        <taxon>Ascomycota</taxon>
        <taxon>Pezizomycotina</taxon>
        <taxon>Sordariomycetes</taxon>
        <taxon>Hypocreomycetidae</taxon>
        <taxon>Hypocreales</taxon>
        <taxon>Nectriaceae</taxon>
        <taxon>Fusarium</taxon>
        <taxon>Fusarium incarnatum-equiseti species complex</taxon>
    </lineage>
</organism>
<dbReference type="AlphaFoldDB" id="A0A8J2J5T5"/>
<comment type="caution">
    <text evidence="3">The sequence shown here is derived from an EMBL/GenBank/DDBJ whole genome shotgun (WGS) entry which is preliminary data.</text>
</comment>
<reference evidence="3" key="1">
    <citation type="submission" date="2021-05" db="EMBL/GenBank/DDBJ databases">
        <authorList>
            <person name="Khan N."/>
        </authorList>
    </citation>
    <scope>NUCLEOTIDE SEQUENCE</scope>
</reference>
<feature type="chain" id="PRO_5035199843" description="FAD dependent oxidoreductase domain-containing protein" evidence="1">
    <location>
        <begin position="18"/>
        <end position="485"/>
    </location>
</feature>
<dbReference type="PANTHER" id="PTHR13847:SF284">
    <property type="entry name" value="FAD DEPENDENT OXIDOREDUCTASE DOMAIN-CONTAINING PROTEIN"/>
    <property type="match status" value="1"/>
</dbReference>
<keyword evidence="1" id="KW-0732">Signal</keyword>
<evidence type="ECO:0000259" key="2">
    <source>
        <dbReference type="Pfam" id="PF01266"/>
    </source>
</evidence>
<proteinExistence type="predicted"/>
<dbReference type="GO" id="GO:0005737">
    <property type="term" value="C:cytoplasm"/>
    <property type="evidence" value="ECO:0007669"/>
    <property type="project" value="TreeGrafter"/>
</dbReference>
<dbReference type="EMBL" id="CAJSTJ010000131">
    <property type="protein sequence ID" value="CAG7559979.1"/>
    <property type="molecule type" value="Genomic_DNA"/>
</dbReference>